<name>K1TDM4_9ZZZZ</name>
<accession>K1TDM4</accession>
<gene>
    <name evidence="1" type="ORF">LEA_07343</name>
</gene>
<dbReference type="Gene3D" id="3.40.30.10">
    <property type="entry name" value="Glutaredoxin"/>
    <property type="match status" value="1"/>
</dbReference>
<sequence>GVNGQPNYLILGRDGQELVPKRAYNLDVEAYIDFLKSGVEAYNKTK</sequence>
<dbReference type="EMBL" id="AJWY01004834">
    <property type="protein sequence ID" value="EKC71287.1"/>
    <property type="molecule type" value="Genomic_DNA"/>
</dbReference>
<proteinExistence type="predicted"/>
<comment type="caution">
    <text evidence="1">The sequence shown here is derived from an EMBL/GenBank/DDBJ whole genome shotgun (WGS) entry which is preliminary data.</text>
</comment>
<reference evidence="1" key="1">
    <citation type="journal article" date="2013" name="Environ. Microbiol.">
        <title>Microbiota from the distal guts of lean and obese adolescents exhibit partial functional redundancy besides clear differences in community structure.</title>
        <authorList>
            <person name="Ferrer M."/>
            <person name="Ruiz A."/>
            <person name="Lanza F."/>
            <person name="Haange S.B."/>
            <person name="Oberbach A."/>
            <person name="Till H."/>
            <person name="Bargiela R."/>
            <person name="Campoy C."/>
            <person name="Segura M.T."/>
            <person name="Richter M."/>
            <person name="von Bergen M."/>
            <person name="Seifert J."/>
            <person name="Suarez A."/>
        </authorList>
    </citation>
    <scope>NUCLEOTIDE SEQUENCE</scope>
</reference>
<protein>
    <submittedName>
        <fullName evidence="1">Thiol:disulfide interchange protein</fullName>
    </submittedName>
</protein>
<evidence type="ECO:0000313" key="1">
    <source>
        <dbReference type="EMBL" id="EKC71287.1"/>
    </source>
</evidence>
<organism evidence="1">
    <name type="scientific">human gut metagenome</name>
    <dbReference type="NCBI Taxonomy" id="408170"/>
    <lineage>
        <taxon>unclassified sequences</taxon>
        <taxon>metagenomes</taxon>
        <taxon>organismal metagenomes</taxon>
    </lineage>
</organism>
<feature type="non-terminal residue" evidence="1">
    <location>
        <position position="1"/>
    </location>
</feature>
<dbReference type="AlphaFoldDB" id="K1TDM4"/>